<dbReference type="Pfam" id="PF14310">
    <property type="entry name" value="Fn3-like"/>
    <property type="match status" value="1"/>
</dbReference>
<keyword evidence="4" id="KW-0326">Glycosidase</keyword>
<dbReference type="InterPro" id="IPR002772">
    <property type="entry name" value="Glyco_hydro_3_C"/>
</dbReference>
<dbReference type="GO" id="GO:0046556">
    <property type="term" value="F:alpha-L-arabinofuranosidase activity"/>
    <property type="evidence" value="ECO:0007669"/>
    <property type="project" value="TreeGrafter"/>
</dbReference>
<evidence type="ECO:0000256" key="2">
    <source>
        <dbReference type="ARBA" id="ARBA00022729"/>
    </source>
</evidence>
<dbReference type="InterPro" id="IPR036962">
    <property type="entry name" value="Glyco_hydro_3_N_sf"/>
</dbReference>
<dbReference type="GO" id="GO:0031222">
    <property type="term" value="P:arabinan catabolic process"/>
    <property type="evidence" value="ECO:0007669"/>
    <property type="project" value="TreeGrafter"/>
</dbReference>
<dbReference type="Gene3D" id="2.60.40.10">
    <property type="entry name" value="Immunoglobulins"/>
    <property type="match status" value="1"/>
</dbReference>
<dbReference type="Proteomes" id="UP001139365">
    <property type="component" value="Unassembled WGS sequence"/>
</dbReference>
<dbReference type="AlphaFoldDB" id="A0AAE3FEZ0"/>
<evidence type="ECO:0000256" key="1">
    <source>
        <dbReference type="ARBA" id="ARBA00005336"/>
    </source>
</evidence>
<comment type="similarity">
    <text evidence="1 4">Belongs to the glycosyl hydrolase 3 family.</text>
</comment>
<dbReference type="Gene3D" id="3.20.20.300">
    <property type="entry name" value="Glycoside hydrolase, family 3, N-terminal domain"/>
    <property type="match status" value="1"/>
</dbReference>
<dbReference type="InterPro" id="IPR026891">
    <property type="entry name" value="Fn3-like"/>
</dbReference>
<dbReference type="GO" id="GO:0045493">
    <property type="term" value="P:xylan catabolic process"/>
    <property type="evidence" value="ECO:0007669"/>
    <property type="project" value="InterPro"/>
</dbReference>
<proteinExistence type="inferred from homology"/>
<evidence type="ECO:0000313" key="7">
    <source>
        <dbReference type="Proteomes" id="UP001139365"/>
    </source>
</evidence>
<gene>
    <name evidence="6" type="ORF">MR241_02290</name>
</gene>
<dbReference type="GO" id="GO:0009044">
    <property type="term" value="F:xylan 1,4-beta-xylosidase activity"/>
    <property type="evidence" value="ECO:0007669"/>
    <property type="project" value="InterPro"/>
</dbReference>
<protein>
    <submittedName>
        <fullName evidence="6">Glycoside hydrolase family 3 C-terminal domain-containing protein</fullName>
    </submittedName>
</protein>
<dbReference type="Gene3D" id="3.40.50.1700">
    <property type="entry name" value="Glycoside hydrolase family 3 C-terminal domain"/>
    <property type="match status" value="1"/>
</dbReference>
<feature type="domain" description="Fibronectin type III-like" evidence="5">
    <location>
        <begin position="610"/>
        <end position="674"/>
    </location>
</feature>
<dbReference type="InterPro" id="IPR001764">
    <property type="entry name" value="Glyco_hydro_3_N"/>
</dbReference>
<dbReference type="PRINTS" id="PR00133">
    <property type="entry name" value="GLHYDRLASE3"/>
</dbReference>
<dbReference type="PANTHER" id="PTHR42721">
    <property type="entry name" value="SUGAR HYDROLASE-RELATED"/>
    <property type="match status" value="1"/>
</dbReference>
<dbReference type="InterPro" id="IPR017853">
    <property type="entry name" value="GH"/>
</dbReference>
<evidence type="ECO:0000256" key="4">
    <source>
        <dbReference type="RuleBase" id="RU361161"/>
    </source>
</evidence>
<evidence type="ECO:0000259" key="5">
    <source>
        <dbReference type="SMART" id="SM01217"/>
    </source>
</evidence>
<dbReference type="SMART" id="SM01217">
    <property type="entry name" value="Fn3_like"/>
    <property type="match status" value="1"/>
</dbReference>
<dbReference type="InterPro" id="IPR013783">
    <property type="entry name" value="Ig-like_fold"/>
</dbReference>
<dbReference type="PANTHER" id="PTHR42721:SF3">
    <property type="entry name" value="BETA-D-XYLOSIDASE 5-RELATED"/>
    <property type="match status" value="1"/>
</dbReference>
<dbReference type="Pfam" id="PF01915">
    <property type="entry name" value="Glyco_hydro_3_C"/>
    <property type="match status" value="1"/>
</dbReference>
<keyword evidence="2" id="KW-0732">Signal</keyword>
<dbReference type="SUPFAM" id="SSF51445">
    <property type="entry name" value="(Trans)glycosidases"/>
    <property type="match status" value="1"/>
</dbReference>
<evidence type="ECO:0000256" key="3">
    <source>
        <dbReference type="ARBA" id="ARBA00022801"/>
    </source>
</evidence>
<evidence type="ECO:0000313" key="6">
    <source>
        <dbReference type="EMBL" id="MCI5755106.1"/>
    </source>
</evidence>
<dbReference type="PROSITE" id="PS00775">
    <property type="entry name" value="GLYCOSYL_HYDROL_F3"/>
    <property type="match status" value="1"/>
</dbReference>
<dbReference type="SUPFAM" id="SSF52279">
    <property type="entry name" value="Beta-D-glucan exohydrolase, C-terminal domain"/>
    <property type="match status" value="1"/>
</dbReference>
<organism evidence="6 7">
    <name type="scientific">Candidatus Colimorpha enterica</name>
    <dbReference type="NCBI Taxonomy" id="3083063"/>
    <lineage>
        <taxon>Bacteria</taxon>
        <taxon>Pseudomonadati</taxon>
        <taxon>Bacteroidota</taxon>
        <taxon>Bacteroidia</taxon>
        <taxon>Bacteroidales</taxon>
        <taxon>Candidatus Colimorpha</taxon>
    </lineage>
</organism>
<dbReference type="EMBL" id="JALEMU010000039">
    <property type="protein sequence ID" value="MCI5755106.1"/>
    <property type="molecule type" value="Genomic_DNA"/>
</dbReference>
<reference evidence="6 7" key="1">
    <citation type="submission" date="2022-03" db="EMBL/GenBank/DDBJ databases">
        <title>Metagenome-assembled genomes from swine fecal metagenomes.</title>
        <authorList>
            <person name="Holman D.B."/>
            <person name="Kommadath A."/>
        </authorList>
    </citation>
    <scope>NUCLEOTIDE SEQUENCE [LARGE SCALE GENOMIC DNA]</scope>
    <source>
        <strain evidence="6">SUG147</strain>
    </source>
</reference>
<name>A0AAE3FEZ0_9BACT</name>
<sequence length="696" mass="75999">MKKEKTEFRTAAEKLVSQMTVDEKISQLRHAAPAVGRLGIPEYNYWNECLHGVARAGEATVFPQCMAMAATFDAPLVRSEAGAIADEGRAKFNEFRKAAPAARFHCLTYCTPNINIFRDPRWGRGQETFGEDPYLTSVMGAEFVKGLQGDGKFHKTDAELKHFAVHSGPESERHSFDARPPLRDLYGTYLRAFRYCIEKADAGIVMCAYNRFFGEACAASERLIGKILREEMGFDGLVVSDYLALDDLHGGHKLTSDPVESAALALNSGLQLEYGETWKHLREAYDRGLVTEEKITEAAVSVFETRFRLGLFEKTQFDDIPYSVVCCREHRELNLRAARESVVLLENDGILPLKNVKNLAVIGPNGDSMMSLLGNYNGTPLRPVTPKAGICRACDEAGIGFRYSAGCDFRKPQPDSDGITTKLLTEAVVAAATSDAVILCVGLNPDMEGEEGVASDSGVRGDKNSLELPAVQRELLAAIAATGKPIITVNMSGSCVSLSEFAKSSRAVIQMFYPGECGGTALADVLFGRQNPCGRLPVTFYKSTGDLPDIRDYSMKGRTYRFFTGEPEYPFGYGKSYTEFAYSDAAAERDGDAVVISANVTNTGKYPGREVTQCYVRLPYGNPELVGFVKTELAPGECRRVSVTVPVSETGWYGDDGAFHPISGKTVFFIGGHQPDPVSARLTGYDCLSVGIEADN</sequence>
<accession>A0AAE3FEZ0</accession>
<comment type="caution">
    <text evidence="6">The sequence shown here is derived from an EMBL/GenBank/DDBJ whole genome shotgun (WGS) entry which is preliminary data.</text>
</comment>
<keyword evidence="3 4" id="KW-0378">Hydrolase</keyword>
<dbReference type="InterPro" id="IPR036881">
    <property type="entry name" value="Glyco_hydro_3_C_sf"/>
</dbReference>
<dbReference type="InterPro" id="IPR019800">
    <property type="entry name" value="Glyco_hydro_3_AS"/>
</dbReference>
<dbReference type="InterPro" id="IPR044993">
    <property type="entry name" value="BXL"/>
</dbReference>
<dbReference type="Pfam" id="PF00933">
    <property type="entry name" value="Glyco_hydro_3"/>
    <property type="match status" value="1"/>
</dbReference>